<feature type="transmembrane region" description="Helical" evidence="1">
    <location>
        <begin position="131"/>
        <end position="150"/>
    </location>
</feature>
<feature type="transmembrane region" description="Helical" evidence="1">
    <location>
        <begin position="93"/>
        <end position="111"/>
    </location>
</feature>
<gene>
    <name evidence="3" type="ORF">P171DRAFT_435110</name>
</gene>
<dbReference type="PANTHER" id="PTHR37019:SF1">
    <property type="entry name" value="EXPERA DOMAIN-CONTAINING PROTEIN"/>
    <property type="match status" value="1"/>
</dbReference>
<dbReference type="Proteomes" id="UP000799764">
    <property type="component" value="Unassembled WGS sequence"/>
</dbReference>
<organism evidence="3 4">
    <name type="scientific">Karstenula rhodostoma CBS 690.94</name>
    <dbReference type="NCBI Taxonomy" id="1392251"/>
    <lineage>
        <taxon>Eukaryota</taxon>
        <taxon>Fungi</taxon>
        <taxon>Dikarya</taxon>
        <taxon>Ascomycota</taxon>
        <taxon>Pezizomycotina</taxon>
        <taxon>Dothideomycetes</taxon>
        <taxon>Pleosporomycetidae</taxon>
        <taxon>Pleosporales</taxon>
        <taxon>Massarineae</taxon>
        <taxon>Didymosphaeriaceae</taxon>
        <taxon>Karstenula</taxon>
    </lineage>
</organism>
<dbReference type="AlphaFoldDB" id="A0A9P4U6L7"/>
<keyword evidence="1" id="KW-1133">Transmembrane helix</keyword>
<name>A0A9P4U6L7_9PLEO</name>
<dbReference type="PANTHER" id="PTHR37019">
    <property type="entry name" value="CHROMOSOME 1, WHOLE GENOME SHOTGUN SEQUENCE"/>
    <property type="match status" value="1"/>
</dbReference>
<keyword evidence="1" id="KW-0472">Membrane</keyword>
<sequence>MAQNRGNPSGIPTFYRIFFTSIDPLIALSGAYMDFFDPETILASSFPRASLYAEPTPPITVLLRQAGGAFIMMAFLMVFMLRYTEDVKIWKMFELGILVTDFTLFYSLYGALEGQGRLDVGAIRWEEWGTIVITGFVTVVRIAFLGGLGFSKKGGDGAKKE</sequence>
<comment type="caution">
    <text evidence="3">The sequence shown here is derived from an EMBL/GenBank/DDBJ whole genome shotgun (WGS) entry which is preliminary data.</text>
</comment>
<dbReference type="Pfam" id="PF24803">
    <property type="entry name" value="DUF7704"/>
    <property type="match status" value="1"/>
</dbReference>
<evidence type="ECO:0000313" key="3">
    <source>
        <dbReference type="EMBL" id="KAF2440284.1"/>
    </source>
</evidence>
<keyword evidence="1" id="KW-0812">Transmembrane</keyword>
<reference evidence="3" key="1">
    <citation type="journal article" date="2020" name="Stud. Mycol.">
        <title>101 Dothideomycetes genomes: a test case for predicting lifestyles and emergence of pathogens.</title>
        <authorList>
            <person name="Haridas S."/>
            <person name="Albert R."/>
            <person name="Binder M."/>
            <person name="Bloem J."/>
            <person name="Labutti K."/>
            <person name="Salamov A."/>
            <person name="Andreopoulos B."/>
            <person name="Baker S."/>
            <person name="Barry K."/>
            <person name="Bills G."/>
            <person name="Bluhm B."/>
            <person name="Cannon C."/>
            <person name="Castanera R."/>
            <person name="Culley D."/>
            <person name="Daum C."/>
            <person name="Ezra D."/>
            <person name="Gonzalez J."/>
            <person name="Henrissat B."/>
            <person name="Kuo A."/>
            <person name="Liang C."/>
            <person name="Lipzen A."/>
            <person name="Lutzoni F."/>
            <person name="Magnuson J."/>
            <person name="Mondo S."/>
            <person name="Nolan M."/>
            <person name="Ohm R."/>
            <person name="Pangilinan J."/>
            <person name="Park H.-J."/>
            <person name="Ramirez L."/>
            <person name="Alfaro M."/>
            <person name="Sun H."/>
            <person name="Tritt A."/>
            <person name="Yoshinaga Y."/>
            <person name="Zwiers L.-H."/>
            <person name="Turgeon B."/>
            <person name="Goodwin S."/>
            <person name="Spatafora J."/>
            <person name="Crous P."/>
            <person name="Grigoriev I."/>
        </authorList>
    </citation>
    <scope>NUCLEOTIDE SEQUENCE</scope>
    <source>
        <strain evidence="3">CBS 690.94</strain>
    </source>
</reference>
<dbReference type="OrthoDB" id="5313995at2759"/>
<dbReference type="InterPro" id="IPR056121">
    <property type="entry name" value="DUF7704"/>
</dbReference>
<feature type="transmembrane region" description="Helical" evidence="1">
    <location>
        <begin position="61"/>
        <end position="81"/>
    </location>
</feature>
<evidence type="ECO:0000313" key="4">
    <source>
        <dbReference type="Proteomes" id="UP000799764"/>
    </source>
</evidence>
<accession>A0A9P4U6L7</accession>
<dbReference type="EMBL" id="MU001507">
    <property type="protein sequence ID" value="KAF2440284.1"/>
    <property type="molecule type" value="Genomic_DNA"/>
</dbReference>
<evidence type="ECO:0000256" key="1">
    <source>
        <dbReference type="SAM" id="Phobius"/>
    </source>
</evidence>
<evidence type="ECO:0000259" key="2">
    <source>
        <dbReference type="Pfam" id="PF24803"/>
    </source>
</evidence>
<feature type="domain" description="DUF7704" evidence="2">
    <location>
        <begin position="10"/>
        <end position="148"/>
    </location>
</feature>
<proteinExistence type="predicted"/>
<keyword evidence="4" id="KW-1185">Reference proteome</keyword>
<protein>
    <recommendedName>
        <fullName evidence="2">DUF7704 domain-containing protein</fullName>
    </recommendedName>
</protein>